<feature type="compositionally biased region" description="Basic and acidic residues" evidence="2">
    <location>
        <begin position="288"/>
        <end position="297"/>
    </location>
</feature>
<evidence type="ECO:0000256" key="2">
    <source>
        <dbReference type="SAM" id="MobiDB-lite"/>
    </source>
</evidence>
<feature type="region of interest" description="Disordered" evidence="2">
    <location>
        <begin position="1811"/>
        <end position="1830"/>
    </location>
</feature>
<feature type="region of interest" description="Disordered" evidence="2">
    <location>
        <begin position="1"/>
        <end position="20"/>
    </location>
</feature>
<feature type="compositionally biased region" description="Basic and acidic residues" evidence="2">
    <location>
        <begin position="1219"/>
        <end position="1228"/>
    </location>
</feature>
<feature type="compositionally biased region" description="Basic and acidic residues" evidence="2">
    <location>
        <begin position="2467"/>
        <end position="2487"/>
    </location>
</feature>
<feature type="region of interest" description="Disordered" evidence="2">
    <location>
        <begin position="1480"/>
        <end position="1509"/>
    </location>
</feature>
<dbReference type="Proteomes" id="UP000429607">
    <property type="component" value="Unassembled WGS sequence"/>
</dbReference>
<organism evidence="3 4">
    <name type="scientific">Phytophthora rubi</name>
    <dbReference type="NCBI Taxonomy" id="129364"/>
    <lineage>
        <taxon>Eukaryota</taxon>
        <taxon>Sar</taxon>
        <taxon>Stramenopiles</taxon>
        <taxon>Oomycota</taxon>
        <taxon>Peronosporomycetes</taxon>
        <taxon>Peronosporales</taxon>
        <taxon>Peronosporaceae</taxon>
        <taxon>Phytophthora</taxon>
    </lineage>
</organism>
<feature type="compositionally biased region" description="Polar residues" evidence="2">
    <location>
        <begin position="1028"/>
        <end position="1043"/>
    </location>
</feature>
<feature type="region of interest" description="Disordered" evidence="2">
    <location>
        <begin position="650"/>
        <end position="673"/>
    </location>
</feature>
<evidence type="ECO:0000313" key="4">
    <source>
        <dbReference type="Proteomes" id="UP000429607"/>
    </source>
</evidence>
<feature type="region of interest" description="Disordered" evidence="2">
    <location>
        <begin position="2467"/>
        <end position="2506"/>
    </location>
</feature>
<feature type="region of interest" description="Disordered" evidence="2">
    <location>
        <begin position="406"/>
        <end position="547"/>
    </location>
</feature>
<feature type="region of interest" description="Disordered" evidence="2">
    <location>
        <begin position="1909"/>
        <end position="2119"/>
    </location>
</feature>
<feature type="region of interest" description="Disordered" evidence="2">
    <location>
        <begin position="1204"/>
        <end position="1246"/>
    </location>
</feature>
<feature type="compositionally biased region" description="Acidic residues" evidence="2">
    <location>
        <begin position="1945"/>
        <end position="1961"/>
    </location>
</feature>
<feature type="region of interest" description="Disordered" evidence="2">
    <location>
        <begin position="106"/>
        <end position="137"/>
    </location>
</feature>
<feature type="compositionally biased region" description="Acidic residues" evidence="2">
    <location>
        <begin position="1718"/>
        <end position="1731"/>
    </location>
</feature>
<sequence length="3140" mass="346149">MESRDAQDAGAVRRSGAFSGRQVPLEMGTLRVGGSGRPVAFSTVSRRSVASSLEAPVASTVLSPRLALEPHPRSPFRRREELSKTVVRSWDYSSSSRFKVKKIMGPHPVSARSPQIRTEERRRRVNDVATRSDETKASVLVSGEDVYSERLERTVENAQQREQGGQEVMRTGRRELSLQVGESLSDVDAIPTRARVPEEKSHSNARKASEHRPRERPPPATGTSAGMFVSSIPSLTKIRSSFTARELALFTQRQCITESEAKSQARYHVASHPHSTTVHLSSSTLQRGQERTREKPNAHKRAVSFHASRLDLDNVPVKEKRHVESSRARVETSLDYIYEDSAVDEVQFHLLHSHRTTSAQKKRKNFERERVLTAASGLREHQSEIQRQQEQLKQRKLQVQKMSEAIRQQNQRAVRARAVRSAGLNDRHLKSSEQADRAPNFPERKPPVPRLRRNSAATKQQKRKKKPKEDSQFQGVSTSILMGLTSDSSREVSHQEPGMDREGEGDQVEEGDQMHEDISKPPAKRHAVKRRPPTTTPLVSKREKRVDIALPSENDAAIRAKEERRAIAREYMQLQKSSRRIWSAKLKEQSQREQEKRQQQLEVLEATRLKQLRLSRKRSNGHKKQEPVDSVLPDDDAMLTVAMSISPQGSSVLRSATGTPSKRETKLKVSRSGEEIFFNEPHLDDENDRAVGNLKNSERPTNYDTSLVSGAEEGESVLVAREEKHGAQTVERVRKLLELRGKTAALSARLSGLRKQPGTSAEVLATQEESKLESLDLRTNDMVRSRMDDIYDSENLTNNPADDTMDQLDSRCGSDNDIHEDAEHDNGNDEEVEDRESDSLYVGKEIRDTVGSGDGIEEVDDRQSDSSDIDRELQDTMGGGDDISEGEEDESSLDGSLGDEIIENAASHVASSRQIVQQTHAFDVISDTFEEDMEIDVRSIGVYSIGVVWPLHDEATEATSEANISSASSKACSSSSSSPTTEAPTVSPRAMHREIFAGQLEDSHDEPNGDSEEAFEVTFYEQLKSRLQRSTNDNAESKTTPNRSYRMDREEGIWSAFDSATELAYSSAPALQSGLSPVTETLTAPDNPSSRPNSRLMRLIRETDDSLSVVDRAARILYREQIERSEREKEKELQIRIEAEKKKLLEKDLALKAVMDAVTGKNARDDDSGASDSDNGGGLQSENDDAEVQVAQYKRLEEIMDEVEKERARENGENNSSSQDREITRDGDVTTVQRSQQNLQKRGGITVSTSSPTFWDQLVSESALHEFNVDHLDAGRPHVTVDDSELVAQREAHLREEDEQMAGSPPRVHSPRALSKKLMAAVDYQEAIFEAHMQLAVMEHAHELETVQAETITLAQAFKEEMEHNATAHQLALDHATLEKKFDDDMHDVMQKLTTIREAEEQERMAHESQMERQLRQANLRECSVQTESSQRADAATSAALYVDTSSSPVRFFSDVAVQHDAQEVVAGASASMNDAYLEPEYASDGDPYEEPFEKESKMLEPQPRVSESPSIAESFELSPLQMPNASSESEIHSVLSEPDMLVDDNSLAKPKVAKRIICEDDSVADSTRPSASADDEEYEVGFNHASEGDDIVSASIDYDQDFEASSPKPHSVCESDIIVEDDVADNAAESENSEKSEKGGSELIDYEEDFEVSSPQAESVRENDIVVEDGVADDAAVSEISEKREKGGSELIDYEEDFEASSPEPSSVRESDHVVEDDSEDDAAVSENTEESEKSESEFIDYEEDFEVSSPQTETACESDIVVEDDVKGDAAAPEESEKGGSELIDYEEEFEISSSQAKNVRESDIIIEDNVSDDAAAPEESENGGSELIDYEEDFEVSSPQAQAVRESDSIVEDDVAVCAISEESEKGGSELIDYEEDFEVSSPQATAVRENDIIVEGDVEDDAAVCAISEESEKGGSELSDYGEDFEVSSPQAKAVRGSDIIVEDEAADDAAESDNAAESENSEKSEKGGSELSNYEEDFEVSSPQAESVRESDIVVEDDVADDAAASEISEQSEKGGSKLIDYEEDFEATSPEPSSVRESDHVAEDDFEDDAAASDNIEESEKGESELIDYEDDFEASSPKTTVMRCDSTHEHPGYDDGDAYSDEGFDSASSSFTSEAPQLFTESIVPTTVHSASPTASRTNLIEEEVNQAIGAVVEQLRDGGPANELSPVQQNASIQFATEVSKPLVSSVSISISHDGEEETLTKSIEERITRLQALRQKIADRKNEIVTVQKQIRVEKRKEQLAAEENLLLDEMESVEKLLRVDEAALALCRQRNQLEMMNLEARASRIDTRQTDLLFAFDYVEEACVDEVQKISLDDALLERSRTVRGFDLLDGYIYIEDAEPFDCHTDEHMLSAALLPSVTENNGEGEGDEDSMKEQVLSDLLDGYTYVEDAEPIDHHADEPMPSTPDSKKKYVCGATDHTVANEQAAGNSQNHDWDNKKLHTDEEAVRPQIIPVPDDIIRHTSDSEHTGSRKSIGRDGGDEEPFMEGTQAEKNEPSNVCKTEVADLTSHLTSQGESNSIAVVQGSSVQQHVYGKLEIREDSTDLLAGYAFVEVAEVVSISHAEPSNVDLLVDFDYVEAAETVDVSPIDATDDVEAHSSVINSNELAGACEELDESISVSTKLEDSGGHTDEKAVVVQEIPPTFTEADHFMDTPSIVVVPQVDPTTNPEEAAAENEEASNTSSRAEKWMEELSAESDELTPTDATDVGIGDQALPPAEVGHPIDARVEAIADRVSTFIFADLLQSIEHEMLYSSNNPVLDQPSDTNSMKDAGLVASSCHASELSHLQDDEIADESSLSEPPDQHSLTGSLRDEITENSANDSNSSGHIAHEQDAEPSAGVLSNVPDATVGAGSGLDRAAESERMTDEIFTSLFDDIVGTELRIWSRRQLPVPTRSSSQSTVTSISSSATVKSGKALKSVKRVVNQDSRARDLNLTQQFVERLEIVNGELRLPALQSLEIGKASASPAALALYNTVEVLAHDCFNAIQQTAAGEMPLDQTSMLEIIQRHVKTEVSELLAIRELSERELERQLQLLSGEIDAEDGLNGDVLLSQNCIASNVNSMVSKVQSELSRTTEELSTAVQPSRTGTSPRTPVRSRNTSFLSSLQAQQDQELQQRLTGMILSDLLHDAGQP</sequence>
<feature type="compositionally biased region" description="Basic and acidic residues" evidence="2">
    <location>
        <begin position="117"/>
        <end position="136"/>
    </location>
</feature>
<feature type="compositionally biased region" description="Basic and acidic residues" evidence="2">
    <location>
        <begin position="2040"/>
        <end position="2049"/>
    </location>
</feature>
<feature type="compositionally biased region" description="Polar residues" evidence="2">
    <location>
        <begin position="2824"/>
        <end position="2834"/>
    </location>
</feature>
<feature type="region of interest" description="Disordered" evidence="2">
    <location>
        <begin position="3082"/>
        <end position="3115"/>
    </location>
</feature>
<feature type="region of interest" description="Disordered" evidence="2">
    <location>
        <begin position="271"/>
        <end position="299"/>
    </location>
</feature>
<feature type="compositionally biased region" description="Basic and acidic residues" evidence="2">
    <location>
        <begin position="425"/>
        <end position="446"/>
    </location>
</feature>
<feature type="compositionally biased region" description="Acidic residues" evidence="2">
    <location>
        <begin position="2050"/>
        <end position="2063"/>
    </location>
</feature>
<feature type="region of interest" description="Disordered" evidence="2">
    <location>
        <begin position="2823"/>
        <end position="2866"/>
    </location>
</feature>
<feature type="compositionally biased region" description="Polar residues" evidence="2">
    <location>
        <begin position="650"/>
        <end position="660"/>
    </location>
</feature>
<feature type="compositionally biased region" description="Acidic residues" evidence="2">
    <location>
        <begin position="1482"/>
        <end position="1491"/>
    </location>
</feature>
<evidence type="ECO:0000313" key="3">
    <source>
        <dbReference type="EMBL" id="KAE9027152.1"/>
    </source>
</evidence>
<feature type="region of interest" description="Disordered" evidence="2">
    <location>
        <begin position="2797"/>
        <end position="2816"/>
    </location>
</feature>
<feature type="region of interest" description="Disordered" evidence="2">
    <location>
        <begin position="1602"/>
        <end position="1786"/>
    </location>
</feature>
<feature type="region of interest" description="Disordered" evidence="2">
    <location>
        <begin position="1160"/>
        <end position="1186"/>
    </location>
</feature>
<feature type="compositionally biased region" description="Acidic residues" evidence="2">
    <location>
        <begin position="882"/>
        <end position="892"/>
    </location>
</feature>
<comment type="caution">
    <text evidence="3">The sequence shown here is derived from an EMBL/GenBank/DDBJ whole genome shotgun (WGS) entry which is preliminary data.</text>
</comment>
<feature type="region of interest" description="Disordered" evidence="2">
    <location>
        <begin position="613"/>
        <end position="634"/>
    </location>
</feature>
<feature type="compositionally biased region" description="Basic and acidic residues" evidence="2">
    <location>
        <begin position="1708"/>
        <end position="1717"/>
    </location>
</feature>
<feature type="compositionally biased region" description="Acidic residues" evidence="2">
    <location>
        <begin position="1739"/>
        <end position="1748"/>
    </location>
</feature>
<feature type="compositionally biased region" description="Basic and acidic residues" evidence="2">
    <location>
        <begin position="808"/>
        <end position="827"/>
    </location>
</feature>
<dbReference type="EMBL" id="QXFV01000765">
    <property type="protein sequence ID" value="KAE9027152.1"/>
    <property type="molecule type" value="Genomic_DNA"/>
</dbReference>
<feature type="region of interest" description="Disordered" evidence="2">
    <location>
        <begin position="1026"/>
        <end position="1047"/>
    </location>
</feature>
<protein>
    <submittedName>
        <fullName evidence="3">Uncharacterized protein</fullName>
    </submittedName>
</protein>
<feature type="compositionally biased region" description="Acidic residues" evidence="2">
    <location>
        <begin position="2101"/>
        <end position="2111"/>
    </location>
</feature>
<accession>A0A6A3M6M3</accession>
<feature type="compositionally biased region" description="Polar residues" evidence="2">
    <location>
        <begin position="1230"/>
        <end position="1246"/>
    </location>
</feature>
<feature type="compositionally biased region" description="Polar residues" evidence="2">
    <location>
        <begin position="3082"/>
        <end position="3109"/>
    </location>
</feature>
<feature type="region of interest" description="Disordered" evidence="2">
    <location>
        <begin position="790"/>
        <end position="895"/>
    </location>
</feature>
<feature type="region of interest" description="Disordered" evidence="2">
    <location>
        <begin position="967"/>
        <end position="989"/>
    </location>
</feature>
<feature type="compositionally biased region" description="Basic residues" evidence="2">
    <location>
        <begin position="613"/>
        <end position="622"/>
    </location>
</feature>
<reference evidence="3 4" key="1">
    <citation type="submission" date="2018-09" db="EMBL/GenBank/DDBJ databases">
        <title>Genomic investigation of the strawberry pathogen Phytophthora fragariae indicates pathogenicity is determined by transcriptional variation in three key races.</title>
        <authorList>
            <person name="Adams T.M."/>
            <person name="Armitage A.D."/>
            <person name="Sobczyk M.K."/>
            <person name="Bates H.J."/>
            <person name="Dunwell J.M."/>
            <person name="Nellist C.F."/>
            <person name="Harrison R.J."/>
        </authorList>
    </citation>
    <scope>NUCLEOTIDE SEQUENCE [LARGE SCALE GENOMIC DNA]</scope>
    <source>
        <strain evidence="3 4">SCRP249</strain>
    </source>
</reference>
<feature type="compositionally biased region" description="Basic and acidic residues" evidence="2">
    <location>
        <begin position="488"/>
        <end position="504"/>
    </location>
</feature>
<feature type="coiled-coil region" evidence="1">
    <location>
        <begin position="2212"/>
        <end position="2266"/>
    </location>
</feature>
<feature type="region of interest" description="Disordered" evidence="2">
    <location>
        <begin position="2673"/>
        <end position="2698"/>
    </location>
</feature>
<feature type="compositionally biased region" description="Basic residues" evidence="2">
    <location>
        <begin position="522"/>
        <end position="532"/>
    </location>
</feature>
<feature type="compositionally biased region" description="Acidic residues" evidence="2">
    <location>
        <begin position="2071"/>
        <end position="2080"/>
    </location>
</feature>
<feature type="compositionally biased region" description="Basic and acidic residues" evidence="2">
    <location>
        <begin position="861"/>
        <end position="874"/>
    </location>
</feature>
<feature type="coiled-coil region" evidence="1">
    <location>
        <begin position="1390"/>
        <end position="1417"/>
    </location>
</feature>
<feature type="compositionally biased region" description="Low complexity" evidence="2">
    <location>
        <begin position="967"/>
        <end position="988"/>
    </location>
</feature>
<feature type="compositionally biased region" description="Basic and acidic residues" evidence="2">
    <location>
        <begin position="195"/>
        <end position="217"/>
    </location>
</feature>
<gene>
    <name evidence="3" type="ORF">PR001_g12032</name>
</gene>
<keyword evidence="1" id="KW-0175">Coiled coil</keyword>
<name>A0A6A3M6M3_9STRA</name>
<feature type="compositionally biased region" description="Acidic residues" evidence="2">
    <location>
        <begin position="1811"/>
        <end position="1824"/>
    </location>
</feature>
<feature type="compositionally biased region" description="Basic and acidic residues" evidence="2">
    <location>
        <begin position="661"/>
        <end position="673"/>
    </location>
</feature>
<evidence type="ECO:0000256" key="1">
    <source>
        <dbReference type="SAM" id="Coils"/>
    </source>
</evidence>
<feature type="compositionally biased region" description="Low complexity" evidence="2">
    <location>
        <begin position="272"/>
        <end position="284"/>
    </location>
</feature>
<feature type="region of interest" description="Disordered" evidence="2">
    <location>
        <begin position="182"/>
        <end position="227"/>
    </location>
</feature>
<proteinExistence type="predicted"/>